<keyword evidence="1 4" id="KW-0456">Lyase</keyword>
<evidence type="ECO:0000313" key="4">
    <source>
        <dbReference type="EMBL" id="MCQ4046560.1"/>
    </source>
</evidence>
<dbReference type="Gene3D" id="1.10.40.30">
    <property type="entry name" value="Fumarase/aspartase (C-terminal domain)"/>
    <property type="match status" value="1"/>
</dbReference>
<comment type="similarity">
    <text evidence="2">Belongs to the class-II fumarase/aspartase family.</text>
</comment>
<evidence type="ECO:0000256" key="2">
    <source>
        <dbReference type="ARBA" id="ARBA00034772"/>
    </source>
</evidence>
<keyword evidence="5" id="KW-1185">Reference proteome</keyword>
<dbReference type="InterPro" id="IPR022761">
    <property type="entry name" value="Fumarate_lyase_N"/>
</dbReference>
<dbReference type="InterPro" id="IPR008948">
    <property type="entry name" value="L-Aspartase-like"/>
</dbReference>
<dbReference type="GO" id="GO:0016829">
    <property type="term" value="F:lyase activity"/>
    <property type="evidence" value="ECO:0007669"/>
    <property type="project" value="UniProtKB-KW"/>
</dbReference>
<feature type="domain" description="Adenylosuccinate lyase C-terminal" evidence="3">
    <location>
        <begin position="371"/>
        <end position="450"/>
    </location>
</feature>
<dbReference type="SMART" id="SM00998">
    <property type="entry name" value="ADSL_C"/>
    <property type="match status" value="1"/>
</dbReference>
<dbReference type="PRINTS" id="PR00149">
    <property type="entry name" value="FUMRATELYASE"/>
</dbReference>
<proteinExistence type="inferred from homology"/>
<dbReference type="SUPFAM" id="SSF48557">
    <property type="entry name" value="L-aspartase-like"/>
    <property type="match status" value="1"/>
</dbReference>
<dbReference type="Pfam" id="PF00206">
    <property type="entry name" value="Lyase_1"/>
    <property type="match status" value="1"/>
</dbReference>
<protein>
    <submittedName>
        <fullName evidence="4">Lyase family protein</fullName>
    </submittedName>
</protein>
<dbReference type="InterPro" id="IPR019468">
    <property type="entry name" value="AdenyloSucc_lyase_C"/>
</dbReference>
<organism evidence="4 5">
    <name type="scientific">Streptantibioticus rubrisoli</name>
    <dbReference type="NCBI Taxonomy" id="1387313"/>
    <lineage>
        <taxon>Bacteria</taxon>
        <taxon>Bacillati</taxon>
        <taxon>Actinomycetota</taxon>
        <taxon>Actinomycetes</taxon>
        <taxon>Kitasatosporales</taxon>
        <taxon>Streptomycetaceae</taxon>
        <taxon>Streptantibioticus</taxon>
    </lineage>
</organism>
<comment type="caution">
    <text evidence="4">The sequence shown here is derived from an EMBL/GenBank/DDBJ whole genome shotgun (WGS) entry which is preliminary data.</text>
</comment>
<evidence type="ECO:0000259" key="3">
    <source>
        <dbReference type="SMART" id="SM00998"/>
    </source>
</evidence>
<reference evidence="4 5" key="1">
    <citation type="submission" date="2022-06" db="EMBL/GenBank/DDBJ databases">
        <title>Draft genome sequence of type strain Streptomyces rubrisoli DSM 42083.</title>
        <authorList>
            <person name="Duangmal K."/>
            <person name="Klaysubun C."/>
        </authorList>
    </citation>
    <scope>NUCLEOTIDE SEQUENCE [LARGE SCALE GENOMIC DNA]</scope>
    <source>
        <strain evidence="4 5">DSM 42083</strain>
    </source>
</reference>
<sequence>MSPVRAGAPTEAALSDEAWLSAMLDAEVALACAQARIGMIAWTSADAIAAVAGSWRCDLVSLACRARDAANPVVAFVQELTREVAARYPDAADDVHRGSTSQDILDTATMLLAAHAVDLILEDLDRVCDALARLAERHRDTPMAARTLTQHAVPTTFGLKAAGWLHAIGEASVRLRRVRGELPAQLGGAAGTLASYHEYAVLRGVVAQDGGSPALELVSVFAEELGLAEPVLPWHTARAPIAALGAELSMLTGALGKFGTDMLNLARTEVAEATEPTAEGRGSSSAMPQKHNPVLATLLLSAALQLPAHASVLMHCMLAEDERPAGAWHAEWQPLREALRIAGGAAHTAAELAEGLAAQPGAMARNMELTEGQIVAERLAVHLTDALGKAGAKQYLGRIATSSTATGMPFNRAVRTDPGILEHLSPRKIEEILNPADYRGAAGELVDRALREHRLRSHSGTGVLAAHDAGDIEQPDTGKGHFDA</sequence>
<evidence type="ECO:0000313" key="5">
    <source>
        <dbReference type="Proteomes" id="UP001206206"/>
    </source>
</evidence>
<dbReference type="InterPro" id="IPR000362">
    <property type="entry name" value="Fumarate_lyase_fam"/>
</dbReference>
<evidence type="ECO:0000256" key="1">
    <source>
        <dbReference type="ARBA" id="ARBA00023239"/>
    </source>
</evidence>
<gene>
    <name evidence="4" type="ORF">NON19_32030</name>
</gene>
<dbReference type="PANTHER" id="PTHR43172:SF2">
    <property type="entry name" value="ADENYLOSUCCINATE LYASE C-TERMINAL DOMAIN-CONTAINING PROTEIN"/>
    <property type="match status" value="1"/>
</dbReference>
<dbReference type="EMBL" id="JANFNH010000073">
    <property type="protein sequence ID" value="MCQ4046560.1"/>
    <property type="molecule type" value="Genomic_DNA"/>
</dbReference>
<accession>A0ABT1PQP3</accession>
<dbReference type="PANTHER" id="PTHR43172">
    <property type="entry name" value="ADENYLOSUCCINATE LYASE"/>
    <property type="match status" value="1"/>
</dbReference>
<dbReference type="Gene3D" id="1.20.200.10">
    <property type="entry name" value="Fumarase/aspartase (Central domain)"/>
    <property type="match status" value="1"/>
</dbReference>
<name>A0ABT1PQP3_9ACTN</name>
<dbReference type="Proteomes" id="UP001206206">
    <property type="component" value="Unassembled WGS sequence"/>
</dbReference>